<comment type="similarity">
    <text evidence="3">Belongs to the peptidase M50B family.</text>
</comment>
<dbReference type="Proteomes" id="UP000823921">
    <property type="component" value="Unassembled WGS sequence"/>
</dbReference>
<dbReference type="SUPFAM" id="SSF50156">
    <property type="entry name" value="PDZ domain-like"/>
    <property type="match status" value="1"/>
</dbReference>
<name>A0A9D2MM98_9FIRM</name>
<feature type="transmembrane region" description="Helical" evidence="11">
    <location>
        <begin position="300"/>
        <end position="320"/>
    </location>
</feature>
<dbReference type="Pfam" id="PF02163">
    <property type="entry name" value="Peptidase_M50"/>
    <property type="match status" value="1"/>
</dbReference>
<evidence type="ECO:0000256" key="7">
    <source>
        <dbReference type="ARBA" id="ARBA00022833"/>
    </source>
</evidence>
<reference evidence="13" key="1">
    <citation type="journal article" date="2021" name="PeerJ">
        <title>Extensive microbial diversity within the chicken gut microbiome revealed by metagenomics and culture.</title>
        <authorList>
            <person name="Gilroy R."/>
            <person name="Ravi A."/>
            <person name="Getino M."/>
            <person name="Pursley I."/>
            <person name="Horton D.L."/>
            <person name="Alikhan N.F."/>
            <person name="Baker D."/>
            <person name="Gharbi K."/>
            <person name="Hall N."/>
            <person name="Watson M."/>
            <person name="Adriaenssens E.M."/>
            <person name="Foster-Nyarko E."/>
            <person name="Jarju S."/>
            <person name="Secka A."/>
            <person name="Antonio M."/>
            <person name="Oren A."/>
            <person name="Chaudhuri R.R."/>
            <person name="La Ragione R."/>
            <person name="Hildebrand F."/>
            <person name="Pallen M.J."/>
        </authorList>
    </citation>
    <scope>NUCLEOTIDE SEQUENCE</scope>
    <source>
        <strain evidence="13">CHK192-8294</strain>
    </source>
</reference>
<keyword evidence="9" id="KW-0482">Metalloprotease</keyword>
<comment type="cofactor">
    <cofactor evidence="1">
        <name>Zn(2+)</name>
        <dbReference type="ChEBI" id="CHEBI:29105"/>
    </cofactor>
</comment>
<keyword evidence="4 13" id="KW-0645">Protease</keyword>
<feature type="transmembrane region" description="Helical" evidence="11">
    <location>
        <begin position="241"/>
        <end position="262"/>
    </location>
</feature>
<feature type="transmembrane region" description="Helical" evidence="11">
    <location>
        <begin position="274"/>
        <end position="294"/>
    </location>
</feature>
<protein>
    <submittedName>
        <fullName evidence="13">Site-2 protease family protein</fullName>
    </submittedName>
</protein>
<keyword evidence="5 11" id="KW-0812">Transmembrane</keyword>
<evidence type="ECO:0000256" key="6">
    <source>
        <dbReference type="ARBA" id="ARBA00022801"/>
    </source>
</evidence>
<keyword evidence="6" id="KW-0378">Hydrolase</keyword>
<sequence>MNVLSIVLIILFFGFLIAIHEFGHFIAAKVMGVKVNEFAIGMGPKLFSREKGETLYSLRAFPIGGFCAMEGEGESSDDPRAFGNKAGWKRLVILVAGAFMNFLTGVVLILIIMALAGSPSMPVVTGFMPGAEDIAQTGLQPGDQLYSIDGHRIYFNNDAFIFLERAGEQVDVVVLRDGEKVDLGTIDLPYRQLTDENGNQVMKRGIYLGEFQEDTPLTLLRNTWYQAVDYVRMVWMGLGDLITGAVGLNDMSGVIGIVAVAGDVGQAGAEAAGLFGLFINILDFTALIAINLAVMNLLPIPALDGGQILFVFVGGIYRLITKKKMNEKYLGYVNAVGFFCLIALMVVVAVNDVIKLF</sequence>
<evidence type="ECO:0000313" key="13">
    <source>
        <dbReference type="EMBL" id="HJB80311.1"/>
    </source>
</evidence>
<dbReference type="EMBL" id="DWXO01000050">
    <property type="protein sequence ID" value="HJB80311.1"/>
    <property type="molecule type" value="Genomic_DNA"/>
</dbReference>
<feature type="domain" description="PDZ" evidence="12">
    <location>
        <begin position="123"/>
        <end position="178"/>
    </location>
</feature>
<dbReference type="PROSITE" id="PS50106">
    <property type="entry name" value="PDZ"/>
    <property type="match status" value="1"/>
</dbReference>
<dbReference type="InterPro" id="IPR001478">
    <property type="entry name" value="PDZ"/>
</dbReference>
<feature type="transmembrane region" description="Helical" evidence="11">
    <location>
        <begin position="332"/>
        <end position="354"/>
    </location>
</feature>
<comment type="subcellular location">
    <subcellularLocation>
        <location evidence="2">Membrane</location>
        <topology evidence="2">Multi-pass membrane protein</topology>
    </subcellularLocation>
</comment>
<dbReference type="PANTHER" id="PTHR42837">
    <property type="entry name" value="REGULATOR OF SIGMA-E PROTEASE RSEP"/>
    <property type="match status" value="1"/>
</dbReference>
<evidence type="ECO:0000313" key="14">
    <source>
        <dbReference type="Proteomes" id="UP000823921"/>
    </source>
</evidence>
<keyword evidence="8 11" id="KW-1133">Transmembrane helix</keyword>
<reference evidence="13" key="2">
    <citation type="submission" date="2021-04" db="EMBL/GenBank/DDBJ databases">
        <authorList>
            <person name="Gilroy R."/>
        </authorList>
    </citation>
    <scope>NUCLEOTIDE SEQUENCE</scope>
    <source>
        <strain evidence="13">CHK192-8294</strain>
    </source>
</reference>
<dbReference type="CDD" id="cd06163">
    <property type="entry name" value="S2P-M50_PDZ_RseP-like"/>
    <property type="match status" value="1"/>
</dbReference>
<dbReference type="AlphaFoldDB" id="A0A9D2MM98"/>
<gene>
    <name evidence="13" type="ORF">H9712_04950</name>
</gene>
<evidence type="ECO:0000256" key="10">
    <source>
        <dbReference type="ARBA" id="ARBA00023136"/>
    </source>
</evidence>
<evidence type="ECO:0000256" key="8">
    <source>
        <dbReference type="ARBA" id="ARBA00022989"/>
    </source>
</evidence>
<evidence type="ECO:0000256" key="3">
    <source>
        <dbReference type="ARBA" id="ARBA00007931"/>
    </source>
</evidence>
<dbReference type="InterPro" id="IPR036034">
    <property type="entry name" value="PDZ_sf"/>
</dbReference>
<organism evidence="13 14">
    <name type="scientific">Candidatus Flavonifractor intestinigallinarum</name>
    <dbReference type="NCBI Taxonomy" id="2838586"/>
    <lineage>
        <taxon>Bacteria</taxon>
        <taxon>Bacillati</taxon>
        <taxon>Bacillota</taxon>
        <taxon>Clostridia</taxon>
        <taxon>Eubacteriales</taxon>
        <taxon>Oscillospiraceae</taxon>
        <taxon>Flavonifractor</taxon>
    </lineage>
</organism>
<dbReference type="GO" id="GO:0016020">
    <property type="term" value="C:membrane"/>
    <property type="evidence" value="ECO:0007669"/>
    <property type="project" value="UniProtKB-SubCell"/>
</dbReference>
<accession>A0A9D2MM98</accession>
<evidence type="ECO:0000256" key="1">
    <source>
        <dbReference type="ARBA" id="ARBA00001947"/>
    </source>
</evidence>
<dbReference type="InterPro" id="IPR004387">
    <property type="entry name" value="Pept_M50_Zn"/>
</dbReference>
<feature type="transmembrane region" description="Helical" evidence="11">
    <location>
        <begin position="6"/>
        <end position="27"/>
    </location>
</feature>
<proteinExistence type="inferred from homology"/>
<feature type="transmembrane region" description="Helical" evidence="11">
    <location>
        <begin position="91"/>
        <end position="116"/>
    </location>
</feature>
<evidence type="ECO:0000256" key="2">
    <source>
        <dbReference type="ARBA" id="ARBA00004141"/>
    </source>
</evidence>
<evidence type="ECO:0000256" key="5">
    <source>
        <dbReference type="ARBA" id="ARBA00022692"/>
    </source>
</evidence>
<evidence type="ECO:0000256" key="9">
    <source>
        <dbReference type="ARBA" id="ARBA00023049"/>
    </source>
</evidence>
<evidence type="ECO:0000256" key="4">
    <source>
        <dbReference type="ARBA" id="ARBA00022670"/>
    </source>
</evidence>
<keyword evidence="7" id="KW-0862">Zinc</keyword>
<evidence type="ECO:0000256" key="11">
    <source>
        <dbReference type="SAM" id="Phobius"/>
    </source>
</evidence>
<dbReference type="InterPro" id="IPR008915">
    <property type="entry name" value="Peptidase_M50"/>
</dbReference>
<dbReference type="Gene3D" id="2.30.42.10">
    <property type="match status" value="1"/>
</dbReference>
<keyword evidence="10 11" id="KW-0472">Membrane</keyword>
<evidence type="ECO:0000259" key="12">
    <source>
        <dbReference type="PROSITE" id="PS50106"/>
    </source>
</evidence>
<dbReference type="PANTHER" id="PTHR42837:SF2">
    <property type="entry name" value="MEMBRANE METALLOPROTEASE ARASP2, CHLOROPLASTIC-RELATED"/>
    <property type="match status" value="1"/>
</dbReference>
<dbReference type="GO" id="GO:0006508">
    <property type="term" value="P:proteolysis"/>
    <property type="evidence" value="ECO:0007669"/>
    <property type="project" value="UniProtKB-KW"/>
</dbReference>
<dbReference type="GO" id="GO:0004222">
    <property type="term" value="F:metalloendopeptidase activity"/>
    <property type="evidence" value="ECO:0007669"/>
    <property type="project" value="InterPro"/>
</dbReference>
<comment type="caution">
    <text evidence="13">The sequence shown here is derived from an EMBL/GenBank/DDBJ whole genome shotgun (WGS) entry which is preliminary data.</text>
</comment>